<dbReference type="Proteomes" id="UP000576087">
    <property type="component" value="Unassembled WGS sequence"/>
</dbReference>
<dbReference type="EMBL" id="JACIGY010000003">
    <property type="protein sequence ID" value="MBB4412371.1"/>
    <property type="molecule type" value="Genomic_DNA"/>
</dbReference>
<reference evidence="6 7" key="1">
    <citation type="submission" date="2020-08" db="EMBL/GenBank/DDBJ databases">
        <title>Genomic Encyclopedia of Type Strains, Phase IV (KMG-V): Genome sequencing to study the core and pangenomes of soil and plant-associated prokaryotes.</title>
        <authorList>
            <person name="Whitman W."/>
        </authorList>
    </citation>
    <scope>NUCLEOTIDE SEQUENCE [LARGE SCALE GENOMIC DNA]</scope>
    <source>
        <strain evidence="4 7">SEMIA 444</strain>
        <strain evidence="3 6">SEMIA 448</strain>
        <strain evidence="5 8">SEMIA 452</strain>
    </source>
</reference>
<dbReference type="AlphaFoldDB" id="A0A7W6THG4"/>
<accession>A0A7W6THG4</accession>
<evidence type="ECO:0000313" key="8">
    <source>
        <dbReference type="Proteomes" id="UP000576087"/>
    </source>
</evidence>
<dbReference type="InterPro" id="IPR010095">
    <property type="entry name" value="Cas12f1-like_TNB"/>
</dbReference>
<dbReference type="RefSeq" id="WP_183824602.1">
    <property type="nucleotide sequence ID" value="NZ_JACIGW010000003.1"/>
</dbReference>
<dbReference type="Proteomes" id="UP000520770">
    <property type="component" value="Unassembled WGS sequence"/>
</dbReference>
<evidence type="ECO:0000313" key="5">
    <source>
        <dbReference type="EMBL" id="MBB4447003.1"/>
    </source>
</evidence>
<dbReference type="EMBL" id="JACIHM010000003">
    <property type="protein sequence ID" value="MBB4447003.1"/>
    <property type="molecule type" value="Genomic_DNA"/>
</dbReference>
<feature type="domain" description="Cas12f1-like TNB" evidence="2">
    <location>
        <begin position="405"/>
        <end position="460"/>
    </location>
</feature>
<evidence type="ECO:0000313" key="6">
    <source>
        <dbReference type="Proteomes" id="UP000520770"/>
    </source>
</evidence>
<proteinExistence type="predicted"/>
<dbReference type="EMBL" id="JACIGW010000003">
    <property type="protein sequence ID" value="MBB4349407.1"/>
    <property type="molecule type" value="Genomic_DNA"/>
</dbReference>
<dbReference type="GO" id="GO:0003677">
    <property type="term" value="F:DNA binding"/>
    <property type="evidence" value="ECO:0007669"/>
    <property type="project" value="UniProtKB-KW"/>
</dbReference>
<comment type="caution">
    <text evidence="4">The sequence shown here is derived from an EMBL/GenBank/DDBJ whole genome shotgun (WGS) entry which is preliminary data.</text>
</comment>
<protein>
    <submittedName>
        <fullName evidence="4">Putative transposase</fullName>
    </submittedName>
</protein>
<evidence type="ECO:0000256" key="1">
    <source>
        <dbReference type="ARBA" id="ARBA00023125"/>
    </source>
</evidence>
<name>A0A7W6THG4_9HYPH</name>
<keyword evidence="1" id="KW-0238">DNA-binding</keyword>
<sequence>MNAAKHALVKDMLRKWRVCATAMAALQWRCFFAEGQFDPFYDPATRHRKEGAEARLGLLLQISGYYSLESSAARKKRLPEMISGLVDPLASMKASIGAAQVQMVREQVLGTLNSFISNRQNDFIRSVFVSTISADQRHAHFVINRMKAWFDLKRPLHVKGELIAMSVRRLAQNIMRQILRRHRLPSFSRIGMVVDQRIASMAAAEKAKSFDFWLKLQMGRGRGGSLAIPVNGYERFKQRRGERKKSFQIIEDRETGLFTVGVITDVGKAFAASTESYRLNPERNVSLDFGLTTMFATGDGDLLGRNFLGRLKALDATISGIARHVQRSGAKPRTSVRYRRHVTRARGFITTEINRVINRLIATHKPTRLVLERLDFRVPGLSKRLNRIIQNCGRSVLNTKLVAIQQEFGIESTQVVSAYTSQTCSCCGYVDKRNRRNQARFACLWCGNKIHADVNASRNIGSERFRSFPALRPGFRKTVLQLLVREHLERHTRRIGSPADPRDDSSYFNDHRHQVRYLPSSAQALCGKTRQVELTT</sequence>
<evidence type="ECO:0000313" key="4">
    <source>
        <dbReference type="EMBL" id="MBB4412371.1"/>
    </source>
</evidence>
<keyword evidence="7" id="KW-1185">Reference proteome</keyword>
<evidence type="ECO:0000259" key="2">
    <source>
        <dbReference type="Pfam" id="PF07282"/>
    </source>
</evidence>
<evidence type="ECO:0000313" key="7">
    <source>
        <dbReference type="Proteomes" id="UP000524535"/>
    </source>
</evidence>
<gene>
    <name evidence="4" type="ORF">GGE31_002884</name>
    <name evidence="3" type="ORF">GGE33_003169</name>
    <name evidence="5" type="ORF">GGE35_002825</name>
</gene>
<evidence type="ECO:0000313" key="3">
    <source>
        <dbReference type="EMBL" id="MBB4349407.1"/>
    </source>
</evidence>
<dbReference type="Pfam" id="PF07282">
    <property type="entry name" value="Cas12f1-like_TNB"/>
    <property type="match status" value="1"/>
</dbReference>
<dbReference type="Proteomes" id="UP000524535">
    <property type="component" value="Unassembled WGS sequence"/>
</dbReference>
<organism evidence="4 7">
    <name type="scientific">Aliirhizobium cellulosilyticum</name>
    <dbReference type="NCBI Taxonomy" id="393664"/>
    <lineage>
        <taxon>Bacteria</taxon>
        <taxon>Pseudomonadati</taxon>
        <taxon>Pseudomonadota</taxon>
        <taxon>Alphaproteobacteria</taxon>
        <taxon>Hyphomicrobiales</taxon>
        <taxon>Rhizobiaceae</taxon>
        <taxon>Aliirhizobium</taxon>
    </lineage>
</organism>